<dbReference type="Proteomes" id="UP000887565">
    <property type="component" value="Unplaced"/>
</dbReference>
<accession>A0A915LB37</accession>
<feature type="region of interest" description="Disordered" evidence="1">
    <location>
        <begin position="8"/>
        <end position="29"/>
    </location>
</feature>
<dbReference type="AlphaFoldDB" id="A0A915LB37"/>
<keyword evidence="2" id="KW-1185">Reference proteome</keyword>
<sequence length="282" mass="32570">FLLRDKRRLGDGRQQKRKKKKEANGKDSEKGFYDNHSLIPTNYILYPFDLCAKIKKNQSLPCLHSGFAEINTTAFFTYSRTGKDTSANVKIKISKHCRLHISIKKNYVPLQFDSHMDWGWGSKEMENPIESEYASDLLKVTSKGIILDATNTTIQESAVPITYNLCAPPNDIDPPPLSASYRAVCYAIADAHHTKLFWQNFNGEMHYENVTIQLYRSMNCDLRLNVVWREKVYKTTFGATNIKVEEQNMNDKICMGWMCFQSTPIYQLMMSDEQDILDLAFF</sequence>
<dbReference type="WBParaSite" id="nRc.2.0.1.t47573-RA">
    <property type="protein sequence ID" value="nRc.2.0.1.t47573-RA"/>
    <property type="gene ID" value="nRc.2.0.1.g47573"/>
</dbReference>
<name>A0A915LB37_ROMCU</name>
<protein>
    <submittedName>
        <fullName evidence="3">Uncharacterized protein</fullName>
    </submittedName>
</protein>
<organism evidence="2 3">
    <name type="scientific">Romanomermis culicivorax</name>
    <name type="common">Nematode worm</name>
    <dbReference type="NCBI Taxonomy" id="13658"/>
    <lineage>
        <taxon>Eukaryota</taxon>
        <taxon>Metazoa</taxon>
        <taxon>Ecdysozoa</taxon>
        <taxon>Nematoda</taxon>
        <taxon>Enoplea</taxon>
        <taxon>Dorylaimia</taxon>
        <taxon>Mermithida</taxon>
        <taxon>Mermithoidea</taxon>
        <taxon>Mermithidae</taxon>
        <taxon>Romanomermis</taxon>
    </lineage>
</organism>
<proteinExistence type="predicted"/>
<reference evidence="3" key="1">
    <citation type="submission" date="2022-11" db="UniProtKB">
        <authorList>
            <consortium name="WormBaseParasite"/>
        </authorList>
    </citation>
    <scope>IDENTIFICATION</scope>
</reference>
<evidence type="ECO:0000313" key="2">
    <source>
        <dbReference type="Proteomes" id="UP000887565"/>
    </source>
</evidence>
<evidence type="ECO:0000256" key="1">
    <source>
        <dbReference type="SAM" id="MobiDB-lite"/>
    </source>
</evidence>
<evidence type="ECO:0000313" key="3">
    <source>
        <dbReference type="WBParaSite" id="nRc.2.0.1.t47573-RA"/>
    </source>
</evidence>